<protein>
    <recommendedName>
        <fullName evidence="1">DUF7918 domain-containing protein</fullName>
    </recommendedName>
</protein>
<dbReference type="AlphaFoldDB" id="A0A6A5SFQ5"/>
<dbReference type="OrthoDB" id="3364132at2759"/>
<reference evidence="2" key="1">
    <citation type="journal article" date="2020" name="Stud. Mycol.">
        <title>101 Dothideomycetes genomes: a test case for predicting lifestyles and emergence of pathogens.</title>
        <authorList>
            <person name="Haridas S."/>
            <person name="Albert R."/>
            <person name="Binder M."/>
            <person name="Bloem J."/>
            <person name="Labutti K."/>
            <person name="Salamov A."/>
            <person name="Andreopoulos B."/>
            <person name="Baker S."/>
            <person name="Barry K."/>
            <person name="Bills G."/>
            <person name="Bluhm B."/>
            <person name="Cannon C."/>
            <person name="Castanera R."/>
            <person name="Culley D."/>
            <person name="Daum C."/>
            <person name="Ezra D."/>
            <person name="Gonzalez J."/>
            <person name="Henrissat B."/>
            <person name="Kuo A."/>
            <person name="Liang C."/>
            <person name="Lipzen A."/>
            <person name="Lutzoni F."/>
            <person name="Magnuson J."/>
            <person name="Mondo S."/>
            <person name="Nolan M."/>
            <person name="Ohm R."/>
            <person name="Pangilinan J."/>
            <person name="Park H.-J."/>
            <person name="Ramirez L."/>
            <person name="Alfaro M."/>
            <person name="Sun H."/>
            <person name="Tritt A."/>
            <person name="Yoshinaga Y."/>
            <person name="Zwiers L.-H."/>
            <person name="Turgeon B."/>
            <person name="Goodwin S."/>
            <person name="Spatafora J."/>
            <person name="Crous P."/>
            <person name="Grigoriev I."/>
        </authorList>
    </citation>
    <scope>NUCLEOTIDE SEQUENCE</scope>
    <source>
        <strain evidence="2">CBS 161.51</strain>
    </source>
</reference>
<organism evidence="2 3">
    <name type="scientific">Clathrospora elynae</name>
    <dbReference type="NCBI Taxonomy" id="706981"/>
    <lineage>
        <taxon>Eukaryota</taxon>
        <taxon>Fungi</taxon>
        <taxon>Dikarya</taxon>
        <taxon>Ascomycota</taxon>
        <taxon>Pezizomycotina</taxon>
        <taxon>Dothideomycetes</taxon>
        <taxon>Pleosporomycetidae</taxon>
        <taxon>Pleosporales</taxon>
        <taxon>Diademaceae</taxon>
        <taxon>Clathrospora</taxon>
    </lineage>
</organism>
<dbReference type="Proteomes" id="UP000800038">
    <property type="component" value="Unassembled WGS sequence"/>
</dbReference>
<name>A0A6A5SFQ5_9PLEO</name>
<gene>
    <name evidence="2" type="ORF">EJ02DRAFT_357117</name>
</gene>
<evidence type="ECO:0000313" key="2">
    <source>
        <dbReference type="EMBL" id="KAF1937306.1"/>
    </source>
</evidence>
<evidence type="ECO:0000259" key="1">
    <source>
        <dbReference type="Pfam" id="PF25534"/>
    </source>
</evidence>
<dbReference type="PANTHER" id="PTHR36223:SF1">
    <property type="entry name" value="TRANSCRIPTION ELONGATION FACTOR EAF N-TERMINAL DOMAIN-CONTAINING PROTEIN"/>
    <property type="match status" value="1"/>
</dbReference>
<dbReference type="InterPro" id="IPR057678">
    <property type="entry name" value="DUF7918"/>
</dbReference>
<feature type="domain" description="DUF7918" evidence="1">
    <location>
        <begin position="10"/>
        <end position="243"/>
    </location>
</feature>
<evidence type="ECO:0000313" key="3">
    <source>
        <dbReference type="Proteomes" id="UP000800038"/>
    </source>
</evidence>
<sequence>MAIADAVPELDVTIEVHGTALPECDYQETHDHNLASSSVKYVAAPSGVEFAIRYLFRPPFTPPSDVLMDILFDDKYIQGSFFKRGGKDGCEEYLYSKTTLKISERDFTQRFRLLPCSSLLVLLLTVFEEELKSVTEELCARLASTGCIALYFYFIEYLEAVRPAEVEQLATEDFGILSEKALYKGASTPGDIPSDQTNLTAPEHNQSVNYNHFKTISNELFAKFTFYYRSTDALKSIGVIPRTPSPSPAAKSEAMIEEEMMAGLKRVRVKAIRLKRERQDSESTLVGDDEVEWPLQRCAKRVRCGPGADDEVVSLED</sequence>
<proteinExistence type="predicted"/>
<keyword evidence="3" id="KW-1185">Reference proteome</keyword>
<dbReference type="Pfam" id="PF25534">
    <property type="entry name" value="DUF7918"/>
    <property type="match status" value="1"/>
</dbReference>
<accession>A0A6A5SFQ5</accession>
<dbReference type="PANTHER" id="PTHR36223">
    <property type="entry name" value="BETA-LACTAMASE-TYPE TRANSPEPTIDASE FOLD DOMAIN CONTAINING PROTEIN"/>
    <property type="match status" value="1"/>
</dbReference>
<dbReference type="EMBL" id="ML976144">
    <property type="protein sequence ID" value="KAF1937306.1"/>
    <property type="molecule type" value="Genomic_DNA"/>
</dbReference>